<evidence type="ECO:0000313" key="2">
    <source>
        <dbReference type="Proteomes" id="UP001177021"/>
    </source>
</evidence>
<gene>
    <name evidence="1" type="ORF">MILVUS5_LOCUS38952</name>
</gene>
<sequence>MAVKTGLIFLISGFGGSVLSSLFIRNSVSVGASGVLFGLIGAMLSEVITNWTLHSNKVINCIGDPV</sequence>
<proteinExistence type="predicted"/>
<evidence type="ECO:0000313" key="1">
    <source>
        <dbReference type="EMBL" id="CAJ2676128.1"/>
    </source>
</evidence>
<keyword evidence="2" id="KW-1185">Reference proteome</keyword>
<reference evidence="1" key="1">
    <citation type="submission" date="2023-10" db="EMBL/GenBank/DDBJ databases">
        <authorList>
            <person name="Rodriguez Cubillos JULIANA M."/>
            <person name="De Vega J."/>
        </authorList>
    </citation>
    <scope>NUCLEOTIDE SEQUENCE</scope>
</reference>
<dbReference type="EMBL" id="CASHSV030000823">
    <property type="protein sequence ID" value="CAJ2676128.1"/>
    <property type="molecule type" value="Genomic_DNA"/>
</dbReference>
<organism evidence="1 2">
    <name type="scientific">Trifolium pratense</name>
    <name type="common">Red clover</name>
    <dbReference type="NCBI Taxonomy" id="57577"/>
    <lineage>
        <taxon>Eukaryota</taxon>
        <taxon>Viridiplantae</taxon>
        <taxon>Streptophyta</taxon>
        <taxon>Embryophyta</taxon>
        <taxon>Tracheophyta</taxon>
        <taxon>Spermatophyta</taxon>
        <taxon>Magnoliopsida</taxon>
        <taxon>eudicotyledons</taxon>
        <taxon>Gunneridae</taxon>
        <taxon>Pentapetalae</taxon>
        <taxon>rosids</taxon>
        <taxon>fabids</taxon>
        <taxon>Fabales</taxon>
        <taxon>Fabaceae</taxon>
        <taxon>Papilionoideae</taxon>
        <taxon>50 kb inversion clade</taxon>
        <taxon>NPAAA clade</taxon>
        <taxon>Hologalegina</taxon>
        <taxon>IRL clade</taxon>
        <taxon>Trifolieae</taxon>
        <taxon>Trifolium</taxon>
    </lineage>
</organism>
<accession>A0ACB0M699</accession>
<dbReference type="Proteomes" id="UP001177021">
    <property type="component" value="Unassembled WGS sequence"/>
</dbReference>
<protein>
    <submittedName>
        <fullName evidence="1">Uncharacterized protein</fullName>
    </submittedName>
</protein>
<comment type="caution">
    <text evidence="1">The sequence shown here is derived from an EMBL/GenBank/DDBJ whole genome shotgun (WGS) entry which is preliminary data.</text>
</comment>
<name>A0ACB0M699_TRIPR</name>